<comment type="caution">
    <text evidence="1">The sequence shown here is derived from an EMBL/GenBank/DDBJ whole genome shotgun (WGS) entry which is preliminary data.</text>
</comment>
<organism evidence="1 2">
    <name type="scientific">Polyplax serrata</name>
    <name type="common">Common mouse louse</name>
    <dbReference type="NCBI Taxonomy" id="468196"/>
    <lineage>
        <taxon>Eukaryota</taxon>
        <taxon>Metazoa</taxon>
        <taxon>Ecdysozoa</taxon>
        <taxon>Arthropoda</taxon>
        <taxon>Hexapoda</taxon>
        <taxon>Insecta</taxon>
        <taxon>Pterygota</taxon>
        <taxon>Neoptera</taxon>
        <taxon>Paraneoptera</taxon>
        <taxon>Psocodea</taxon>
        <taxon>Troctomorpha</taxon>
        <taxon>Phthiraptera</taxon>
        <taxon>Anoplura</taxon>
        <taxon>Polyplacidae</taxon>
        <taxon>Polyplax</taxon>
    </lineage>
</organism>
<keyword evidence="2" id="KW-1185">Reference proteome</keyword>
<gene>
    <name evidence="1" type="ORF">RUM44_008318</name>
</gene>
<name>A0ABR1B806_POLSC</name>
<proteinExistence type="predicted"/>
<dbReference type="EMBL" id="JAWJWF010000002">
    <property type="protein sequence ID" value="KAK6637896.1"/>
    <property type="molecule type" value="Genomic_DNA"/>
</dbReference>
<evidence type="ECO:0000313" key="2">
    <source>
        <dbReference type="Proteomes" id="UP001359485"/>
    </source>
</evidence>
<reference evidence="1 2" key="1">
    <citation type="submission" date="2023-09" db="EMBL/GenBank/DDBJ databases">
        <title>Genomes of two closely related lineages of the louse Polyplax serrata with different host specificities.</title>
        <authorList>
            <person name="Martinu J."/>
            <person name="Tarabai H."/>
            <person name="Stefka J."/>
            <person name="Hypsa V."/>
        </authorList>
    </citation>
    <scope>NUCLEOTIDE SEQUENCE [LARGE SCALE GENOMIC DNA]</scope>
    <source>
        <strain evidence="1">98ZLc_SE</strain>
    </source>
</reference>
<dbReference type="Proteomes" id="UP001359485">
    <property type="component" value="Unassembled WGS sequence"/>
</dbReference>
<accession>A0ABR1B806</accession>
<evidence type="ECO:0000313" key="1">
    <source>
        <dbReference type="EMBL" id="KAK6637896.1"/>
    </source>
</evidence>
<sequence length="80" mass="9231">MSRGVNPRQQPEDSSVDVYDLGEEPVLAYLTRQVLGKLSASILTASHPTRAYQAWKTRRRDVTVHLDCRKLFRKFYDGHV</sequence>
<protein>
    <submittedName>
        <fullName evidence="1">Uncharacterized protein</fullName>
    </submittedName>
</protein>